<comment type="caution">
    <text evidence="1">The sequence shown here is derived from an EMBL/GenBank/DDBJ whole genome shotgun (WGS) entry which is preliminary data.</text>
</comment>
<gene>
    <name evidence="1" type="ORF">V6N11_050284</name>
</gene>
<evidence type="ECO:0008006" key="3">
    <source>
        <dbReference type="Google" id="ProtNLM"/>
    </source>
</evidence>
<dbReference type="PANTHER" id="PTHR47703:SF2">
    <property type="entry name" value="D-AMINOACID AMINOTRANSFERASE-LIKE PLP-DEPENDENT ENZYMES SUPERFAMILY PROTEIN"/>
    <property type="match status" value="1"/>
</dbReference>
<accession>A0ABR2T9D6</accession>
<evidence type="ECO:0000313" key="1">
    <source>
        <dbReference type="EMBL" id="KAK9034106.1"/>
    </source>
</evidence>
<organism evidence="1 2">
    <name type="scientific">Hibiscus sabdariffa</name>
    <name type="common">roselle</name>
    <dbReference type="NCBI Taxonomy" id="183260"/>
    <lineage>
        <taxon>Eukaryota</taxon>
        <taxon>Viridiplantae</taxon>
        <taxon>Streptophyta</taxon>
        <taxon>Embryophyta</taxon>
        <taxon>Tracheophyta</taxon>
        <taxon>Spermatophyta</taxon>
        <taxon>Magnoliopsida</taxon>
        <taxon>eudicotyledons</taxon>
        <taxon>Gunneridae</taxon>
        <taxon>Pentapetalae</taxon>
        <taxon>rosids</taxon>
        <taxon>malvids</taxon>
        <taxon>Malvales</taxon>
        <taxon>Malvaceae</taxon>
        <taxon>Malvoideae</taxon>
        <taxon>Hibiscus</taxon>
    </lineage>
</organism>
<dbReference type="EMBL" id="JBBPBN010000007">
    <property type="protein sequence ID" value="KAK9034106.1"/>
    <property type="molecule type" value="Genomic_DNA"/>
</dbReference>
<reference evidence="1 2" key="1">
    <citation type="journal article" date="2024" name="G3 (Bethesda)">
        <title>Genome assembly of Hibiscus sabdariffa L. provides insights into metabolisms of medicinal natural products.</title>
        <authorList>
            <person name="Kim T."/>
        </authorList>
    </citation>
    <scope>NUCLEOTIDE SEQUENCE [LARGE SCALE GENOMIC DNA]</scope>
    <source>
        <strain evidence="1">TK-2024</strain>
        <tissue evidence="1">Old leaves</tissue>
    </source>
</reference>
<evidence type="ECO:0000313" key="2">
    <source>
        <dbReference type="Proteomes" id="UP001396334"/>
    </source>
</evidence>
<name>A0ABR2T9D6_9ROSI</name>
<protein>
    <recommendedName>
        <fullName evidence="3">RNase H type-1 domain-containing protein</fullName>
    </recommendedName>
</protein>
<dbReference type="PANTHER" id="PTHR47703">
    <property type="entry name" value="D-AMINOACID AMINOTRANSFERASE-LIKE PLP-DEPENDENT ENZYMES SUPERFAMILY PROTEIN"/>
    <property type="match status" value="1"/>
</dbReference>
<dbReference type="Proteomes" id="UP001396334">
    <property type="component" value="Unassembled WGS sequence"/>
</dbReference>
<keyword evidence="2" id="KW-1185">Reference proteome</keyword>
<proteinExistence type="predicted"/>
<sequence>MKSTRFLFSNGVVSCSSDVPPVATFLESLPVNSNPHLILKANKKNPSFFPTLSITSSLKWETRIRSLVRNSLNHVLPIALEERSNGEELAVTALISGDLKKLKAMGNVANDDDDRVFQFLDVHLHIGSYVPPMFGIEENGAHLALVGRGRDISDAKYSDWVRLRKPLEKLRPHSVTELLLSNDGDRILEGCITNFFVICQIDKSEAEGKYMNDYVVSNVSGSRLGENKVWHHLGLFVVFMVKLGPAVVLVVGSRLCERKGWCTHGRKCVNFVSKGWNGRYESDGSGLLTFCFRWFCGQVWLCRAVWILRWMKLFVPRIQLDEVQDSLSRTGLPVHISGKCKVWNSLYVEERNAGSVEDDWLKKLVKSELPLIANGHSERTTSERLKTIKCMESVFTRFTGAGTIEKEIWFCIMGCVRRRMIRSQKEEWKTMNAGLSAGNKDDIRYEIHRFKARWRKERFNTVVMEVVARRRGNGGRLKMILCMASHNGQRRRTRRHTWMMTLHIWSGLGGSWWKFSVGEEWDGMMIKIIISIIIIIGGKPGKMGATYNMGRQSVMHKALHGKNQSGKRRRQKQVDGALYCDNSIGEGPLFEWREVRHFKILHRAMIILIIGVDWPNFKLKVAMGQRKRTRRYMWLMLMHRWSGLDGAEGTFLLGDEWDGMLDQIITMIGGQPRKLGTTNNIGPMNIALHVHYQRGRRREQSQVDGALSCETLTGGWPLIEWREVGQIKNLHRTTIFLNDGEVWSSFKWKVAIEMPRKWLQPVVEKGCNKQRQSCYLSVEKHVELGGEIKGNAEFKLGNLKRATVLINLGKFWRKVNIIYEGGLDDVVYLNVVKAYAREVARLTFQHGHREANIAAQAIEQGCIREDYVFQAWAPKVDKR</sequence>